<dbReference type="EMBL" id="JBHSNC010000020">
    <property type="protein sequence ID" value="MFC5529098.1"/>
    <property type="molecule type" value="Genomic_DNA"/>
</dbReference>
<dbReference type="SUPFAM" id="SSF53850">
    <property type="entry name" value="Periplasmic binding protein-like II"/>
    <property type="match status" value="1"/>
</dbReference>
<organism evidence="2 3">
    <name type="scientific">Cohnella yongneupensis</name>
    <dbReference type="NCBI Taxonomy" id="425006"/>
    <lineage>
        <taxon>Bacteria</taxon>
        <taxon>Bacillati</taxon>
        <taxon>Bacillota</taxon>
        <taxon>Bacilli</taxon>
        <taxon>Bacillales</taxon>
        <taxon>Paenibacillaceae</taxon>
        <taxon>Cohnella</taxon>
    </lineage>
</organism>
<dbReference type="PROSITE" id="PS51257">
    <property type="entry name" value="PROKAR_LIPOPROTEIN"/>
    <property type="match status" value="1"/>
</dbReference>
<dbReference type="PANTHER" id="PTHR43649">
    <property type="entry name" value="ARABINOSE-BINDING PROTEIN-RELATED"/>
    <property type="match status" value="1"/>
</dbReference>
<keyword evidence="3" id="KW-1185">Reference proteome</keyword>
<feature type="compositionally biased region" description="Low complexity" evidence="1">
    <location>
        <begin position="39"/>
        <end position="57"/>
    </location>
</feature>
<dbReference type="InterPro" id="IPR050490">
    <property type="entry name" value="Bact_solute-bd_prot1"/>
</dbReference>
<dbReference type="Pfam" id="PF01547">
    <property type="entry name" value="SBP_bac_1"/>
    <property type="match status" value="1"/>
</dbReference>
<protein>
    <submittedName>
        <fullName evidence="2">Extracellular solute-binding protein</fullName>
    </submittedName>
</protein>
<gene>
    <name evidence="2" type="ORF">ACFPQ4_06490</name>
</gene>
<accession>A0ABW0QWE6</accession>
<feature type="region of interest" description="Disordered" evidence="1">
    <location>
        <begin position="30"/>
        <end position="64"/>
    </location>
</feature>
<dbReference type="Proteomes" id="UP001596108">
    <property type="component" value="Unassembled WGS sequence"/>
</dbReference>
<dbReference type="RefSeq" id="WP_378110970.1">
    <property type="nucleotide sequence ID" value="NZ_JBHSNC010000020.1"/>
</dbReference>
<reference evidence="3" key="1">
    <citation type="journal article" date="2019" name="Int. J. Syst. Evol. Microbiol.">
        <title>The Global Catalogue of Microorganisms (GCM) 10K type strain sequencing project: providing services to taxonomists for standard genome sequencing and annotation.</title>
        <authorList>
            <consortium name="The Broad Institute Genomics Platform"/>
            <consortium name="The Broad Institute Genome Sequencing Center for Infectious Disease"/>
            <person name="Wu L."/>
            <person name="Ma J."/>
        </authorList>
    </citation>
    <scope>NUCLEOTIDE SEQUENCE [LARGE SCALE GENOMIC DNA]</scope>
    <source>
        <strain evidence="3">CGMCC 1.18578</strain>
    </source>
</reference>
<dbReference type="Gene3D" id="3.40.190.10">
    <property type="entry name" value="Periplasmic binding protein-like II"/>
    <property type="match status" value="2"/>
</dbReference>
<name>A0ABW0QWE6_9BACL</name>
<comment type="caution">
    <text evidence="2">The sequence shown here is derived from an EMBL/GenBank/DDBJ whole genome shotgun (WGS) entry which is preliminary data.</text>
</comment>
<evidence type="ECO:0000313" key="2">
    <source>
        <dbReference type="EMBL" id="MFC5529098.1"/>
    </source>
</evidence>
<proteinExistence type="predicted"/>
<sequence length="466" mass="49275">MRGKGSLSKWVGLLVVLTLVLAVAAACGNNDNEKNNATASSPSVSAPASSEEAPPASEDTKKEPITVTLMDLWAKDKTENVSTSVREALAKFQEENPDIIVQEESIGDQTAYYTKLKTLAASNELPDIFISKGSELAMFAKNGAAAPLDEILNADAAWKDGFLPSSFNDLSTEGSIYGVPFSMLATHVIYYNKQIFADAGIASFPTTWADFESAIEKLKAKGVTPIALGNKEQWVAESCLLSALGDRYTGSDWFNGIIAKSGAKFTDADFVTGLTAFQNLAKLGAFNKDMNSINNDQQKTLYFNGKAAMFIEGSWAIGAVMAAPAEIAENTEVAVFPSVDGGKGQALATSGGAGSGFAVGVKGYAEKKEAIAKVLKAISGAEFAKSLAEKGEPVAYKVADYDKSKVSSLAVKYAALSSQLQFTPIYDSYLSPAVISKMNAGLQDLLIDAVSPQDLAASIQAEYEKN</sequence>
<dbReference type="InterPro" id="IPR006059">
    <property type="entry name" value="SBP"/>
</dbReference>
<evidence type="ECO:0000256" key="1">
    <source>
        <dbReference type="SAM" id="MobiDB-lite"/>
    </source>
</evidence>
<evidence type="ECO:0000313" key="3">
    <source>
        <dbReference type="Proteomes" id="UP001596108"/>
    </source>
</evidence>